<dbReference type="Pfam" id="PF13460">
    <property type="entry name" value="NAD_binding_10"/>
    <property type="match status" value="1"/>
</dbReference>
<dbReference type="InterPro" id="IPR051606">
    <property type="entry name" value="Polyketide_Oxido-like"/>
</dbReference>
<name>A0A839RJL4_9ACTN</name>
<dbReference type="OrthoDB" id="3763081at2"/>
<evidence type="ECO:0000259" key="1">
    <source>
        <dbReference type="Pfam" id="PF13460"/>
    </source>
</evidence>
<evidence type="ECO:0000313" key="2">
    <source>
        <dbReference type="EMBL" id="MBB3037022.1"/>
    </source>
</evidence>
<proteinExistence type="predicted"/>
<dbReference type="SUPFAM" id="SSF51735">
    <property type="entry name" value="NAD(P)-binding Rossmann-fold domains"/>
    <property type="match status" value="1"/>
</dbReference>
<dbReference type="InterPro" id="IPR036291">
    <property type="entry name" value="NAD(P)-bd_dom_sf"/>
</dbReference>
<sequence>MKILVAGATGGSGRAVVTELLARGHAVTALARHASALTYLSANGSLRTIDGDVTDPSCVRDAVQGQDAVVVTLGISENPVRVRLLGPKNSAPDVRSRGTRILIEAMRTSGVSRLIVQSTYGAGETAGRLRWVDRLFYELLIKPQVADHEKQESIVRASALDWVIVQPVHLNDQPSSGNRHVSTAGEVASWVVPRADVATVIADAAENPAYVGSSVAVSAE</sequence>
<feature type="domain" description="NAD(P)-binding" evidence="1">
    <location>
        <begin position="7"/>
        <end position="208"/>
    </location>
</feature>
<dbReference type="RefSeq" id="WP_064442156.1">
    <property type="nucleotide sequence ID" value="NZ_BDDI01000020.1"/>
</dbReference>
<dbReference type="PANTHER" id="PTHR43355:SF2">
    <property type="entry name" value="FLAVIN REDUCTASE (NADPH)"/>
    <property type="match status" value="1"/>
</dbReference>
<dbReference type="GO" id="GO:0042602">
    <property type="term" value="F:riboflavin reductase (NADPH) activity"/>
    <property type="evidence" value="ECO:0007669"/>
    <property type="project" value="TreeGrafter"/>
</dbReference>
<keyword evidence="3" id="KW-1185">Reference proteome</keyword>
<dbReference type="AlphaFoldDB" id="A0A839RJL4"/>
<accession>A0A839RJL4</accession>
<dbReference type="Gene3D" id="3.40.50.720">
    <property type="entry name" value="NAD(P)-binding Rossmann-like Domain"/>
    <property type="match status" value="1"/>
</dbReference>
<dbReference type="PANTHER" id="PTHR43355">
    <property type="entry name" value="FLAVIN REDUCTASE (NADPH)"/>
    <property type="match status" value="1"/>
</dbReference>
<evidence type="ECO:0000313" key="3">
    <source>
        <dbReference type="Proteomes" id="UP000567922"/>
    </source>
</evidence>
<dbReference type="GO" id="GO:0004074">
    <property type="term" value="F:biliverdin reductase [NAD(P)H] activity"/>
    <property type="evidence" value="ECO:0007669"/>
    <property type="project" value="TreeGrafter"/>
</dbReference>
<comment type="caution">
    <text evidence="2">The sequence shown here is derived from an EMBL/GenBank/DDBJ whole genome shotgun (WGS) entry which is preliminary data.</text>
</comment>
<dbReference type="InterPro" id="IPR016040">
    <property type="entry name" value="NAD(P)-bd_dom"/>
</dbReference>
<dbReference type="Proteomes" id="UP000567922">
    <property type="component" value="Unassembled WGS sequence"/>
</dbReference>
<gene>
    <name evidence="2" type="ORF">FHU29_001456</name>
</gene>
<dbReference type="EMBL" id="JACHWS010000001">
    <property type="protein sequence ID" value="MBB3037022.1"/>
    <property type="molecule type" value="Genomic_DNA"/>
</dbReference>
<protein>
    <submittedName>
        <fullName evidence="2">Uncharacterized protein YbjT (DUF2867 family)</fullName>
    </submittedName>
</protein>
<reference evidence="2 3" key="1">
    <citation type="submission" date="2020-08" db="EMBL/GenBank/DDBJ databases">
        <title>Sequencing the genomes of 1000 actinobacteria strains.</title>
        <authorList>
            <person name="Klenk H.-P."/>
        </authorList>
    </citation>
    <scope>NUCLEOTIDE SEQUENCE [LARGE SCALE GENOMIC DNA]</scope>
    <source>
        <strain evidence="2 3">DSM 45258</strain>
    </source>
</reference>
<organism evidence="2 3">
    <name type="scientific">Hoyosella altamirensis</name>
    <dbReference type="NCBI Taxonomy" id="616997"/>
    <lineage>
        <taxon>Bacteria</taxon>
        <taxon>Bacillati</taxon>
        <taxon>Actinomycetota</taxon>
        <taxon>Actinomycetes</taxon>
        <taxon>Mycobacteriales</taxon>
        <taxon>Hoyosellaceae</taxon>
        <taxon>Hoyosella</taxon>
    </lineage>
</organism>